<feature type="region of interest" description="Disordered" evidence="1">
    <location>
        <begin position="263"/>
        <end position="349"/>
    </location>
</feature>
<accession>A0AAJ0HWD8</accession>
<reference evidence="2" key="2">
    <citation type="submission" date="2023-06" db="EMBL/GenBank/DDBJ databases">
        <authorList>
            <consortium name="Lawrence Berkeley National Laboratory"/>
            <person name="Haridas S."/>
            <person name="Hensen N."/>
            <person name="Bonometti L."/>
            <person name="Westerberg I."/>
            <person name="Brannstrom I.O."/>
            <person name="Guillou S."/>
            <person name="Cros-Aarteil S."/>
            <person name="Calhoun S."/>
            <person name="Kuo A."/>
            <person name="Mondo S."/>
            <person name="Pangilinan J."/>
            <person name="Riley R."/>
            <person name="Labutti K."/>
            <person name="Andreopoulos B."/>
            <person name="Lipzen A."/>
            <person name="Chen C."/>
            <person name="Yanf M."/>
            <person name="Daum C."/>
            <person name="Ng V."/>
            <person name="Clum A."/>
            <person name="Steindorff A."/>
            <person name="Ohm R."/>
            <person name="Martin F."/>
            <person name="Silar P."/>
            <person name="Natvig D."/>
            <person name="Lalanne C."/>
            <person name="Gautier V."/>
            <person name="Ament-Velasquez S.L."/>
            <person name="Kruys A."/>
            <person name="Hutchinson M.I."/>
            <person name="Powell A.J."/>
            <person name="Barry K."/>
            <person name="Miller A.N."/>
            <person name="Grigoriev I.V."/>
            <person name="Debuchy R."/>
            <person name="Gladieux P."/>
            <person name="Thoren M.H."/>
            <person name="Johannesson H."/>
        </authorList>
    </citation>
    <scope>NUCLEOTIDE SEQUENCE</scope>
    <source>
        <strain evidence="2">CBS 955.72</strain>
    </source>
</reference>
<comment type="caution">
    <text evidence="2">The sequence shown here is derived from an EMBL/GenBank/DDBJ whole genome shotgun (WGS) entry which is preliminary data.</text>
</comment>
<name>A0AAJ0HWD8_9PEZI</name>
<dbReference type="EMBL" id="JAUIQD010000001">
    <property type="protein sequence ID" value="KAK3364132.1"/>
    <property type="molecule type" value="Genomic_DNA"/>
</dbReference>
<proteinExistence type="predicted"/>
<sequence length="433" mass="47351">MLRLKHPQIFRIQPKAACIRCNLPLQNLGPIKPYFWSHLKQGVRLSKHVRSLSAVLVPRPGSCVNGTLRVSFFLSTNLVPEQAVRQQQQEQAPEDAIEAQIGLSATEYDHLASILNVPAGDVTGRLSNLSLRFDGSQQPCADSLWLSFDLATSPVAVQDVLHEEAIGLQDQDAFNGQYRDLAYPFELLESESATPTATSPEYIRKARRDLEGEKQEMLNQMGKYRPGHLVILDASVTQGAFLCHTRTEAPSDAADGEVVRSVCGSISSSDPGPWLQKRPAGVPSAKGRPANNVKRQRAAKLCDDDDDGDDTDIGEERPRKRRALAPVPKKTSAKGRPANEARSHRVRRRSDKAMDMTDEVLGIEDEAGFGDGAAHLVTCPLCDDEADATRPDDHACTAADDTVAFCVDDGTCPAIIGSFAYYMSHRTKCHAEV</sequence>
<reference evidence="2" key="1">
    <citation type="journal article" date="2023" name="Mol. Phylogenet. Evol.">
        <title>Genome-scale phylogeny and comparative genomics of the fungal order Sordariales.</title>
        <authorList>
            <person name="Hensen N."/>
            <person name="Bonometti L."/>
            <person name="Westerberg I."/>
            <person name="Brannstrom I.O."/>
            <person name="Guillou S."/>
            <person name="Cros-Aarteil S."/>
            <person name="Calhoun S."/>
            <person name="Haridas S."/>
            <person name="Kuo A."/>
            <person name="Mondo S."/>
            <person name="Pangilinan J."/>
            <person name="Riley R."/>
            <person name="LaButti K."/>
            <person name="Andreopoulos B."/>
            <person name="Lipzen A."/>
            <person name="Chen C."/>
            <person name="Yan M."/>
            <person name="Daum C."/>
            <person name="Ng V."/>
            <person name="Clum A."/>
            <person name="Steindorff A."/>
            <person name="Ohm R.A."/>
            <person name="Martin F."/>
            <person name="Silar P."/>
            <person name="Natvig D.O."/>
            <person name="Lalanne C."/>
            <person name="Gautier V."/>
            <person name="Ament-Velasquez S.L."/>
            <person name="Kruys A."/>
            <person name="Hutchinson M.I."/>
            <person name="Powell A.J."/>
            <person name="Barry K."/>
            <person name="Miller A.N."/>
            <person name="Grigoriev I.V."/>
            <person name="Debuchy R."/>
            <person name="Gladieux P."/>
            <person name="Hiltunen Thoren M."/>
            <person name="Johannesson H."/>
        </authorList>
    </citation>
    <scope>NUCLEOTIDE SEQUENCE</scope>
    <source>
        <strain evidence="2">CBS 955.72</strain>
    </source>
</reference>
<evidence type="ECO:0000313" key="2">
    <source>
        <dbReference type="EMBL" id="KAK3364132.1"/>
    </source>
</evidence>
<keyword evidence="3" id="KW-1185">Reference proteome</keyword>
<organism evidence="2 3">
    <name type="scientific">Lasiosphaeria hispida</name>
    <dbReference type="NCBI Taxonomy" id="260671"/>
    <lineage>
        <taxon>Eukaryota</taxon>
        <taxon>Fungi</taxon>
        <taxon>Dikarya</taxon>
        <taxon>Ascomycota</taxon>
        <taxon>Pezizomycotina</taxon>
        <taxon>Sordariomycetes</taxon>
        <taxon>Sordariomycetidae</taxon>
        <taxon>Sordariales</taxon>
        <taxon>Lasiosphaeriaceae</taxon>
        <taxon>Lasiosphaeria</taxon>
    </lineage>
</organism>
<dbReference type="AlphaFoldDB" id="A0AAJ0HWD8"/>
<protein>
    <submittedName>
        <fullName evidence="2">Uncharacterized protein</fullName>
    </submittedName>
</protein>
<gene>
    <name evidence="2" type="ORF">B0T25DRAFT_597959</name>
</gene>
<feature type="compositionally biased region" description="Acidic residues" evidence="1">
    <location>
        <begin position="303"/>
        <end position="313"/>
    </location>
</feature>
<evidence type="ECO:0000256" key="1">
    <source>
        <dbReference type="SAM" id="MobiDB-lite"/>
    </source>
</evidence>
<dbReference type="Proteomes" id="UP001275084">
    <property type="component" value="Unassembled WGS sequence"/>
</dbReference>
<evidence type="ECO:0000313" key="3">
    <source>
        <dbReference type="Proteomes" id="UP001275084"/>
    </source>
</evidence>